<feature type="transmembrane region" description="Helical" evidence="1">
    <location>
        <begin position="103"/>
        <end position="131"/>
    </location>
</feature>
<protein>
    <submittedName>
        <fullName evidence="2">Paraquat-inducible protein A</fullName>
    </submittedName>
</protein>
<organism evidence="2 3">
    <name type="scientific">Sedimentitalea nanhaiensis</name>
    <dbReference type="NCBI Taxonomy" id="999627"/>
    <lineage>
        <taxon>Bacteria</taxon>
        <taxon>Pseudomonadati</taxon>
        <taxon>Pseudomonadota</taxon>
        <taxon>Alphaproteobacteria</taxon>
        <taxon>Rhodobacterales</taxon>
        <taxon>Paracoccaceae</taxon>
        <taxon>Sedimentitalea</taxon>
    </lineage>
</organism>
<dbReference type="STRING" id="999627.SAMN05216236_104134"/>
<reference evidence="2 3" key="1">
    <citation type="submission" date="2016-10" db="EMBL/GenBank/DDBJ databases">
        <authorList>
            <person name="de Groot N.N."/>
        </authorList>
    </citation>
    <scope>NUCLEOTIDE SEQUENCE [LARGE SCALE GENOMIC DNA]</scope>
    <source>
        <strain evidence="2 3">CGMCC 1.10959</strain>
    </source>
</reference>
<name>A0A1I6ZIN4_9RHOB</name>
<evidence type="ECO:0000313" key="3">
    <source>
        <dbReference type="Proteomes" id="UP000182466"/>
    </source>
</evidence>
<dbReference type="EMBL" id="FPAW01000004">
    <property type="protein sequence ID" value="SFT62511.1"/>
    <property type="molecule type" value="Genomic_DNA"/>
</dbReference>
<dbReference type="eggNOG" id="COG2995">
    <property type="taxonomic scope" value="Bacteria"/>
</dbReference>
<keyword evidence="1" id="KW-0472">Membrane</keyword>
<feature type="transmembrane region" description="Helical" evidence="1">
    <location>
        <begin position="59"/>
        <end position="79"/>
    </location>
</feature>
<evidence type="ECO:0000256" key="1">
    <source>
        <dbReference type="SAM" id="Phobius"/>
    </source>
</evidence>
<dbReference type="InterPro" id="IPR007498">
    <property type="entry name" value="PqiA-like"/>
</dbReference>
<evidence type="ECO:0000313" key="2">
    <source>
        <dbReference type="EMBL" id="SFT62511.1"/>
    </source>
</evidence>
<proteinExistence type="predicted"/>
<dbReference type="Pfam" id="PF04403">
    <property type="entry name" value="PqiA"/>
    <property type="match status" value="1"/>
</dbReference>
<dbReference type="AlphaFoldDB" id="A0A1I6ZIN4"/>
<keyword evidence="1" id="KW-1133">Transmembrane helix</keyword>
<gene>
    <name evidence="2" type="ORF">SAMN05216236_104134</name>
</gene>
<dbReference type="Proteomes" id="UP000182466">
    <property type="component" value="Unassembled WGS sequence"/>
</dbReference>
<feature type="transmembrane region" description="Helical" evidence="1">
    <location>
        <begin position="177"/>
        <end position="197"/>
    </location>
</feature>
<accession>A0A1I6ZIN4</accession>
<dbReference type="RefSeq" id="WP_322786791.1">
    <property type="nucleotide sequence ID" value="NZ_FPAW01000004.1"/>
</dbReference>
<keyword evidence="1" id="KW-0812">Transmembrane</keyword>
<keyword evidence="3" id="KW-1185">Reference proteome</keyword>
<sequence>MSQAMTTDRVECPDLNGLIACPSCDALHYETDVPDGSQARCRRCHTVLMAPRAGAMTRIVMLAATALILMVAAVFFPFLDLSTHGLSQHSSIYDTVMAFSDGLLLPLSFAVAALIVVLPTVRLIAILYAIGPMMIGHAPARHAALAFRVAQSLKPWAMAEIFILGTAVALVKIGGMATISLGTAFWAFAALVVVTTLKDTFMCKLTVWKTIEERSR</sequence>